<evidence type="ECO:0008006" key="3">
    <source>
        <dbReference type="Google" id="ProtNLM"/>
    </source>
</evidence>
<organism evidence="1 2">
    <name type="scientific">Blautia faecis</name>
    <dbReference type="NCBI Taxonomy" id="871665"/>
    <lineage>
        <taxon>Bacteria</taxon>
        <taxon>Bacillati</taxon>
        <taxon>Bacillota</taxon>
        <taxon>Clostridia</taxon>
        <taxon>Lachnospirales</taxon>
        <taxon>Lachnospiraceae</taxon>
        <taxon>Blautia</taxon>
    </lineage>
</organism>
<dbReference type="PROSITE" id="PS00201">
    <property type="entry name" value="FLAVODOXIN"/>
    <property type="match status" value="1"/>
</dbReference>
<protein>
    <recommendedName>
        <fullName evidence="3">Flavodoxin domain-containing protein</fullName>
    </recommendedName>
</protein>
<evidence type="ECO:0000313" key="2">
    <source>
        <dbReference type="Proteomes" id="UP001644719"/>
    </source>
</evidence>
<dbReference type="Proteomes" id="UP001644719">
    <property type="component" value="Unassembled WGS sequence"/>
</dbReference>
<dbReference type="EMBL" id="JAAITS010000073">
    <property type="protein sequence ID" value="NSG87359.1"/>
    <property type="molecule type" value="Genomic_DNA"/>
</dbReference>
<gene>
    <name evidence="1" type="ORF">G5B17_18555</name>
</gene>
<sequence length="92" mass="10163">MKAIIYTSNTGSTAEYAQLLGKELNLPVHSLQKAKNKVPAGSEINYLGWIMAGGIKGYNEAAKLYKVRAICGIGMGQTVTQLRYDGKWRKER</sequence>
<name>A0ABX2HAX9_9FIRM</name>
<dbReference type="RefSeq" id="WP_173770325.1">
    <property type="nucleotide sequence ID" value="NZ_JAAITS010000073.1"/>
</dbReference>
<accession>A0ABX2HAX9</accession>
<comment type="caution">
    <text evidence="1">The sequence shown here is derived from an EMBL/GenBank/DDBJ whole genome shotgun (WGS) entry which is preliminary data.</text>
</comment>
<reference evidence="1 2" key="1">
    <citation type="journal article" date="2020" name="Cell Host Microbe">
        <title>Functional and Genomic Variation between Human-Derived Isolates of Lachnospiraceae Reveals Inter- and Intra-Species Diversity.</title>
        <authorList>
            <person name="Sorbara M.T."/>
            <person name="Littmann E.R."/>
            <person name="Fontana E."/>
            <person name="Moody T.U."/>
            <person name="Kohout C.E."/>
            <person name="Gjonbalaj M."/>
            <person name="Eaton V."/>
            <person name="Seok R."/>
            <person name="Leiner I.M."/>
            <person name="Pamer E.G."/>
        </authorList>
    </citation>
    <scope>NUCLEOTIDE SEQUENCE [LARGE SCALE GENOMIC DNA]</scope>
    <source>
        <strain evidence="1 2">MSK.17.74</strain>
    </source>
</reference>
<dbReference type="InterPro" id="IPR001226">
    <property type="entry name" value="Flavodoxin_CS"/>
</dbReference>
<evidence type="ECO:0000313" key="1">
    <source>
        <dbReference type="EMBL" id="NSG87359.1"/>
    </source>
</evidence>
<proteinExistence type="predicted"/>
<keyword evidence="2" id="KW-1185">Reference proteome</keyword>